<dbReference type="GO" id="GO:0006284">
    <property type="term" value="P:base-excision repair"/>
    <property type="evidence" value="ECO:0007669"/>
    <property type="project" value="InterPro"/>
</dbReference>
<evidence type="ECO:0000256" key="5">
    <source>
        <dbReference type="ARBA" id="ARBA00023004"/>
    </source>
</evidence>
<proteinExistence type="inferred from homology"/>
<dbReference type="InterPro" id="IPR044147">
    <property type="entry name" value="UdgB-like"/>
</dbReference>
<evidence type="ECO:0000256" key="3">
    <source>
        <dbReference type="ARBA" id="ARBA00022763"/>
    </source>
</evidence>
<dbReference type="OrthoDB" id="5290748at2"/>
<keyword evidence="4" id="KW-0378">Hydrolase</keyword>
<dbReference type="InterPro" id="IPR051536">
    <property type="entry name" value="UDG_Type-4/5"/>
</dbReference>
<protein>
    <recommendedName>
        <fullName evidence="9">Type-5 uracil-DNA glycosylase</fullName>
    </recommendedName>
</protein>
<evidence type="ECO:0000256" key="7">
    <source>
        <dbReference type="ARBA" id="ARBA00023204"/>
    </source>
</evidence>
<dbReference type="CDD" id="cd10031">
    <property type="entry name" value="UDG-F5_TTUDGB_like"/>
    <property type="match status" value="1"/>
</dbReference>
<organism evidence="11 12">
    <name type="scientific">Tumebacillus avium</name>
    <dbReference type="NCBI Taxonomy" id="1903704"/>
    <lineage>
        <taxon>Bacteria</taxon>
        <taxon>Bacillati</taxon>
        <taxon>Bacillota</taxon>
        <taxon>Bacilli</taxon>
        <taxon>Bacillales</taxon>
        <taxon>Alicyclobacillaceae</taxon>
        <taxon>Tumebacillus</taxon>
    </lineage>
</organism>
<dbReference type="EMBL" id="CP021434">
    <property type="protein sequence ID" value="ARU61454.1"/>
    <property type="molecule type" value="Genomic_DNA"/>
</dbReference>
<gene>
    <name evidence="11" type="ORF">CBW65_10885</name>
</gene>
<keyword evidence="2" id="KW-0479">Metal-binding</keyword>
<keyword evidence="7" id="KW-0234">DNA repair</keyword>
<dbReference type="RefSeq" id="WP_087456834.1">
    <property type="nucleotide sequence ID" value="NZ_CP021434.1"/>
</dbReference>
<evidence type="ECO:0000256" key="1">
    <source>
        <dbReference type="ARBA" id="ARBA00022485"/>
    </source>
</evidence>
<keyword evidence="12" id="KW-1185">Reference proteome</keyword>
<evidence type="ECO:0000256" key="4">
    <source>
        <dbReference type="ARBA" id="ARBA00022801"/>
    </source>
</evidence>
<keyword evidence="3" id="KW-0227">DNA damage</keyword>
<keyword evidence="5" id="KW-0408">Iron</keyword>
<evidence type="ECO:0000256" key="6">
    <source>
        <dbReference type="ARBA" id="ARBA00023014"/>
    </source>
</evidence>
<keyword evidence="1" id="KW-0004">4Fe-4S</keyword>
<comment type="similarity">
    <text evidence="8">Belongs to the uracil-DNA glycosylase (UDG) superfamily. Type 5 (UDGb) family.</text>
</comment>
<dbReference type="SUPFAM" id="SSF52141">
    <property type="entry name" value="Uracil-DNA glycosylase-like"/>
    <property type="match status" value="1"/>
</dbReference>
<reference evidence="12" key="1">
    <citation type="submission" date="2017-05" db="EMBL/GenBank/DDBJ databases">
        <authorList>
            <person name="Sung H."/>
        </authorList>
    </citation>
    <scope>NUCLEOTIDE SEQUENCE [LARGE SCALE GENOMIC DNA]</scope>
    <source>
        <strain evidence="12">AR23208</strain>
    </source>
</reference>
<dbReference type="GO" id="GO:0046872">
    <property type="term" value="F:metal ion binding"/>
    <property type="evidence" value="ECO:0007669"/>
    <property type="project" value="UniProtKB-KW"/>
</dbReference>
<feature type="domain" description="Uracil-DNA glycosylase-like" evidence="10">
    <location>
        <begin position="46"/>
        <end position="217"/>
    </location>
</feature>
<dbReference type="GO" id="GO:0033958">
    <property type="term" value="F:DNA-deoxyinosine glycosylase activity"/>
    <property type="evidence" value="ECO:0007669"/>
    <property type="project" value="InterPro"/>
</dbReference>
<sequence>MTNLHELTERIISCEACPRLREWCEEVAEVKKAKYKDETYWGRPVPGFGDPNARLIILGLAPGAHGANRTGRVFTGDESGKWLYGALHEFGFATEAAATHRDDSLQLVDAYINNIVRCAPPQNKPTTGEIKACRPFFTEELRLLADKRVVLALGKIAFDNYKKFLQEEGHDVKGLTFAHGACYTFDDSLPALVASYHPSQQNTYTGKLTQAMWYEIFQRVRELLDER</sequence>
<dbReference type="SMART" id="SM00987">
    <property type="entry name" value="UreE_C"/>
    <property type="match status" value="1"/>
</dbReference>
<dbReference type="GO" id="GO:0004844">
    <property type="term" value="F:uracil DNA N-glycosylase activity"/>
    <property type="evidence" value="ECO:0007669"/>
    <property type="project" value="InterPro"/>
</dbReference>
<dbReference type="Pfam" id="PF03167">
    <property type="entry name" value="UDG"/>
    <property type="match status" value="1"/>
</dbReference>
<evidence type="ECO:0000256" key="2">
    <source>
        <dbReference type="ARBA" id="ARBA00022723"/>
    </source>
</evidence>
<dbReference type="PANTHER" id="PTHR33693">
    <property type="entry name" value="TYPE-5 URACIL-DNA GLYCOSYLASE"/>
    <property type="match status" value="1"/>
</dbReference>
<evidence type="ECO:0000259" key="10">
    <source>
        <dbReference type="SMART" id="SM00986"/>
    </source>
</evidence>
<name>A0A1Y0IQ36_9BACL</name>
<dbReference type="KEGG" id="tum:CBW65_10885"/>
<dbReference type="InterPro" id="IPR036895">
    <property type="entry name" value="Uracil-DNA_glycosylase-like_sf"/>
</dbReference>
<dbReference type="PANTHER" id="PTHR33693:SF3">
    <property type="entry name" value="TYPE-5 URACIL-DNA GLYCOSYLASE"/>
    <property type="match status" value="1"/>
</dbReference>
<dbReference type="InterPro" id="IPR005122">
    <property type="entry name" value="Uracil-DNA_glycosylase-like"/>
</dbReference>
<dbReference type="SMART" id="SM00986">
    <property type="entry name" value="UDG"/>
    <property type="match status" value="1"/>
</dbReference>
<dbReference type="Gene3D" id="3.40.470.10">
    <property type="entry name" value="Uracil-DNA glycosylase-like domain"/>
    <property type="match status" value="1"/>
</dbReference>
<evidence type="ECO:0000313" key="12">
    <source>
        <dbReference type="Proteomes" id="UP000195437"/>
    </source>
</evidence>
<accession>A0A1Y0IQ36</accession>
<keyword evidence="6" id="KW-0411">Iron-sulfur</keyword>
<evidence type="ECO:0000256" key="9">
    <source>
        <dbReference type="ARBA" id="ARBA00023887"/>
    </source>
</evidence>
<dbReference type="AlphaFoldDB" id="A0A1Y0IQ36"/>
<dbReference type="Proteomes" id="UP000195437">
    <property type="component" value="Chromosome"/>
</dbReference>
<evidence type="ECO:0000313" key="11">
    <source>
        <dbReference type="EMBL" id="ARU61454.1"/>
    </source>
</evidence>
<evidence type="ECO:0000256" key="8">
    <source>
        <dbReference type="ARBA" id="ARBA00023779"/>
    </source>
</evidence>
<dbReference type="GO" id="GO:0051539">
    <property type="term" value="F:4 iron, 4 sulfur cluster binding"/>
    <property type="evidence" value="ECO:0007669"/>
    <property type="project" value="UniProtKB-KW"/>
</dbReference>